<evidence type="ECO:0000259" key="4">
    <source>
        <dbReference type="PROSITE" id="PS01124"/>
    </source>
</evidence>
<dbReference type="InterPro" id="IPR018060">
    <property type="entry name" value="HTH_AraC"/>
</dbReference>
<dbReference type="eggNOG" id="COG2207">
    <property type="taxonomic scope" value="Bacteria"/>
</dbReference>
<dbReference type="Proteomes" id="UP000005387">
    <property type="component" value="Unassembled WGS sequence"/>
</dbReference>
<accession>E0IFG0</accession>
<dbReference type="SUPFAM" id="SSF46689">
    <property type="entry name" value="Homeodomain-like"/>
    <property type="match status" value="1"/>
</dbReference>
<dbReference type="InterPro" id="IPR003313">
    <property type="entry name" value="AraC-bd"/>
</dbReference>
<evidence type="ECO:0000256" key="2">
    <source>
        <dbReference type="ARBA" id="ARBA00023125"/>
    </source>
</evidence>
<organism evidence="5 6">
    <name type="scientific">Paenibacillus curdlanolyticus YK9</name>
    <dbReference type="NCBI Taxonomy" id="717606"/>
    <lineage>
        <taxon>Bacteria</taxon>
        <taxon>Bacillati</taxon>
        <taxon>Bacillota</taxon>
        <taxon>Bacilli</taxon>
        <taxon>Bacillales</taxon>
        <taxon>Paenibacillaceae</taxon>
        <taxon>Paenibacillus</taxon>
    </lineage>
</organism>
<dbReference type="PROSITE" id="PS00041">
    <property type="entry name" value="HTH_ARAC_FAMILY_1"/>
    <property type="match status" value="1"/>
</dbReference>
<dbReference type="InterPro" id="IPR018062">
    <property type="entry name" value="HTH_AraC-typ_CS"/>
</dbReference>
<proteinExistence type="predicted"/>
<dbReference type="OrthoDB" id="9807321at2"/>
<evidence type="ECO:0000313" key="5">
    <source>
        <dbReference type="EMBL" id="EFM08936.1"/>
    </source>
</evidence>
<protein>
    <submittedName>
        <fullName evidence="5">Transcriptional regulator, AraC family</fullName>
    </submittedName>
</protein>
<dbReference type="RefSeq" id="WP_006040384.1">
    <property type="nucleotide sequence ID" value="NZ_AEDD01000013.1"/>
</dbReference>
<dbReference type="Pfam" id="PF02311">
    <property type="entry name" value="AraC_binding"/>
    <property type="match status" value="1"/>
</dbReference>
<evidence type="ECO:0000256" key="3">
    <source>
        <dbReference type="ARBA" id="ARBA00023163"/>
    </source>
</evidence>
<keyword evidence="6" id="KW-1185">Reference proteome</keyword>
<reference evidence="5 6" key="1">
    <citation type="submission" date="2010-07" db="EMBL/GenBank/DDBJ databases">
        <title>The draft genome of Paenibacillus curdlanolyticus YK9.</title>
        <authorList>
            <consortium name="US DOE Joint Genome Institute (JGI-PGF)"/>
            <person name="Lucas S."/>
            <person name="Copeland A."/>
            <person name="Lapidus A."/>
            <person name="Cheng J.-F."/>
            <person name="Bruce D."/>
            <person name="Goodwin L."/>
            <person name="Pitluck S."/>
            <person name="Land M.L."/>
            <person name="Hauser L."/>
            <person name="Chang Y.-J."/>
            <person name="Jeffries C."/>
            <person name="Anderson I.J."/>
            <person name="Johnson E."/>
            <person name="Loganathan U."/>
            <person name="Mulhopadhyay B."/>
            <person name="Kyrpides N."/>
            <person name="Woyke T.J."/>
        </authorList>
    </citation>
    <scope>NUCLEOTIDE SEQUENCE [LARGE SCALE GENOMIC DNA]</scope>
    <source>
        <strain evidence="5 6">YK9</strain>
    </source>
</reference>
<feature type="domain" description="HTH araC/xylS-type" evidence="4">
    <location>
        <begin position="190"/>
        <end position="288"/>
    </location>
</feature>
<keyword evidence="2" id="KW-0238">DNA-binding</keyword>
<dbReference type="PROSITE" id="PS01124">
    <property type="entry name" value="HTH_ARAC_FAMILY_2"/>
    <property type="match status" value="1"/>
</dbReference>
<dbReference type="EMBL" id="AEDD01000013">
    <property type="protein sequence ID" value="EFM08936.1"/>
    <property type="molecule type" value="Genomic_DNA"/>
</dbReference>
<dbReference type="InterPro" id="IPR009057">
    <property type="entry name" value="Homeodomain-like_sf"/>
</dbReference>
<dbReference type="InterPro" id="IPR037923">
    <property type="entry name" value="HTH-like"/>
</dbReference>
<dbReference type="PANTHER" id="PTHR43280:SF2">
    <property type="entry name" value="HTH-TYPE TRANSCRIPTIONAL REGULATOR EXSA"/>
    <property type="match status" value="1"/>
</dbReference>
<dbReference type="PANTHER" id="PTHR43280">
    <property type="entry name" value="ARAC-FAMILY TRANSCRIPTIONAL REGULATOR"/>
    <property type="match status" value="1"/>
</dbReference>
<dbReference type="Gene3D" id="1.10.10.60">
    <property type="entry name" value="Homeodomain-like"/>
    <property type="match status" value="2"/>
</dbReference>
<dbReference type="GO" id="GO:0043565">
    <property type="term" value="F:sequence-specific DNA binding"/>
    <property type="evidence" value="ECO:0007669"/>
    <property type="project" value="InterPro"/>
</dbReference>
<dbReference type="SMART" id="SM00342">
    <property type="entry name" value="HTH_ARAC"/>
    <property type="match status" value="1"/>
</dbReference>
<dbReference type="GO" id="GO:0003700">
    <property type="term" value="F:DNA-binding transcription factor activity"/>
    <property type="evidence" value="ECO:0007669"/>
    <property type="project" value="InterPro"/>
</dbReference>
<keyword evidence="3" id="KW-0804">Transcription</keyword>
<dbReference type="STRING" id="717606.PaecuDRAFT_4401"/>
<gene>
    <name evidence="5" type="ORF">PaecuDRAFT_4401</name>
</gene>
<dbReference type="SUPFAM" id="SSF51215">
    <property type="entry name" value="Regulatory protein AraC"/>
    <property type="match status" value="1"/>
</dbReference>
<sequence length="296" mass="35234">MLAVNMEWIPRITLMGFVSYKSLWMHFKRTSDEHILYIIKSGELHIQEEGQRFILREGDVFMLEPHLEHEGFEMHICDYYFIHFKHPDISALTIEDPLSFAQAFFLEDHEHQQHNRSCFPKQMNLTSNSAKSQIYGGLNEMLRLYRRKNYNRALTALKLSELFIWMSREYMMLVLQSNQKRTTKSNLKVYELLDYIHQHYASKITSERIESEFDCNFDYINRTFNQLTGYSIAHYVNKVRIDHARELLQTTKLSIGEIAELVGFFDIYHFSKVFKRYVGVSPTTYFKGIQETVYGL</sequence>
<dbReference type="Pfam" id="PF12833">
    <property type="entry name" value="HTH_18"/>
    <property type="match status" value="1"/>
</dbReference>
<evidence type="ECO:0000256" key="1">
    <source>
        <dbReference type="ARBA" id="ARBA00023015"/>
    </source>
</evidence>
<name>E0IFG0_9BACL</name>
<evidence type="ECO:0000313" key="6">
    <source>
        <dbReference type="Proteomes" id="UP000005387"/>
    </source>
</evidence>
<dbReference type="AlphaFoldDB" id="E0IFG0"/>
<keyword evidence="1" id="KW-0805">Transcription regulation</keyword>